<dbReference type="SUPFAM" id="SSF53474">
    <property type="entry name" value="alpha/beta-Hydrolases"/>
    <property type="match status" value="1"/>
</dbReference>
<dbReference type="Proteomes" id="UP000537592">
    <property type="component" value="Unassembled WGS sequence"/>
</dbReference>
<dbReference type="PANTHER" id="PTHR36837">
    <property type="entry name" value="POLY(3-HYDROXYALKANOATE) POLYMERASE SUBUNIT PHAC"/>
    <property type="match status" value="1"/>
</dbReference>
<dbReference type="AlphaFoldDB" id="A0A7W6EI12"/>
<feature type="compositionally biased region" description="Polar residues" evidence="1">
    <location>
        <begin position="769"/>
        <end position="778"/>
    </location>
</feature>
<dbReference type="InterPro" id="IPR051321">
    <property type="entry name" value="PHA/PHB_synthase"/>
</dbReference>
<feature type="region of interest" description="Disordered" evidence="1">
    <location>
        <begin position="741"/>
        <end position="778"/>
    </location>
</feature>
<evidence type="ECO:0000256" key="1">
    <source>
        <dbReference type="SAM" id="MobiDB-lite"/>
    </source>
</evidence>
<evidence type="ECO:0008006" key="4">
    <source>
        <dbReference type="Google" id="ProtNLM"/>
    </source>
</evidence>
<sequence length="778" mass="85914">MSANTTSSPFTNQSLWPLPAPLASWGSEAPQWPGPSASSAPLPEYLVDAWQRTVLFLETLRERGNEQEKITSSPLATVLIYDHEIILSGRSLERPINFSLSRIIPPEGTIIDPAKRPVVIVDPRAGQGPGIGGFKSVSEIGEAFEHGHAVYFIGFAAQPEPGQTFLDVVEGQVKFFEHVVARHPDAPKPLAIGNCQAGYQTLLVAVQRPDLFGVGMVAGSPMSYWQGVHGKNPMRYAGGMLGGSWLTELVSDLSGGKFDGTWLILNFDTLNLGNWLWSKQYEVYADVDSDQQRYLGFEKWWGDFIQLNGSEIQYLVDEMFIGDRLTRNELRGNDGTVFDLRNITSPILVLTSEGDNISPPPQTLGWILDLYKDVDELRAEGRTIVYCVNPTVGHLAIFVSAKVGGKEDEEMIRLVDVIELLPPGLYEMVITPTSEEEVKAGKLPWNTSFELRTFDNLRAYGRNTPEDDKAFAAVRRLSEINHSLYRTFLRPFVQTLSTPQLSDFILKSNPLRLSYTFFADGNPLMKPVAKLAEEARANRRPASETNPYLVLQKHVSDQINATLSAIGDARDKLIEQSFFNFYGNPVVQGLLGLNDGEPVRQLPPVSPEKREQRKRQAEAVTARISVGGYDEALVRSVLYVALAHHRFNDRTLLALNELGRSLTHLNLDKYKELVGAQFDVLMLDPAHDQAINALPELVSDAAARENLIKDTIEIVGANGVLTGPEEQRLDHVAQVLKVADEPDTAEQTKPVPALTGKASAKVTDGTRKAITTSTPVAE</sequence>
<dbReference type="RefSeq" id="WP_183753854.1">
    <property type="nucleotide sequence ID" value="NZ_JACICC010000007.1"/>
</dbReference>
<dbReference type="PANTHER" id="PTHR36837:SF2">
    <property type="entry name" value="POLY(3-HYDROXYALKANOATE) POLYMERASE SUBUNIT PHAC"/>
    <property type="match status" value="1"/>
</dbReference>
<evidence type="ECO:0000313" key="2">
    <source>
        <dbReference type="EMBL" id="MBB3810679.1"/>
    </source>
</evidence>
<dbReference type="EMBL" id="JACICC010000007">
    <property type="protein sequence ID" value="MBB3810679.1"/>
    <property type="molecule type" value="Genomic_DNA"/>
</dbReference>
<protein>
    <recommendedName>
        <fullName evidence="4">DUF3141 domain-containing protein</fullName>
    </recommendedName>
</protein>
<reference evidence="2 3" key="1">
    <citation type="submission" date="2020-08" db="EMBL/GenBank/DDBJ databases">
        <title>Genomic Encyclopedia of Type Strains, Phase IV (KMG-IV): sequencing the most valuable type-strain genomes for metagenomic binning, comparative biology and taxonomic classification.</title>
        <authorList>
            <person name="Goeker M."/>
        </authorList>
    </citation>
    <scope>NUCLEOTIDE SEQUENCE [LARGE SCALE GENOMIC DNA]</scope>
    <source>
        <strain evidence="2 3">DSM 28760</strain>
    </source>
</reference>
<comment type="caution">
    <text evidence="2">The sequence shown here is derived from an EMBL/GenBank/DDBJ whole genome shotgun (WGS) entry which is preliminary data.</text>
</comment>
<dbReference type="Pfam" id="PF11339">
    <property type="entry name" value="DUF3141"/>
    <property type="match status" value="1"/>
</dbReference>
<name>A0A7W6EI12_9HYPH</name>
<dbReference type="InterPro" id="IPR029058">
    <property type="entry name" value="AB_hydrolase_fold"/>
</dbReference>
<dbReference type="CDD" id="cd07177">
    <property type="entry name" value="terB_like"/>
    <property type="match status" value="1"/>
</dbReference>
<evidence type="ECO:0000313" key="3">
    <source>
        <dbReference type="Proteomes" id="UP000537592"/>
    </source>
</evidence>
<dbReference type="Gene3D" id="3.40.50.1820">
    <property type="entry name" value="alpha/beta hydrolase"/>
    <property type="match status" value="1"/>
</dbReference>
<gene>
    <name evidence="2" type="ORF">FHS81_002781</name>
</gene>
<proteinExistence type="predicted"/>
<accession>A0A7W6EI12</accession>
<keyword evidence="3" id="KW-1185">Reference proteome</keyword>
<dbReference type="InterPro" id="IPR024501">
    <property type="entry name" value="DUF3141"/>
</dbReference>
<organism evidence="2 3">
    <name type="scientific">Pseudochelatococcus contaminans</name>
    <dbReference type="NCBI Taxonomy" id="1538103"/>
    <lineage>
        <taxon>Bacteria</taxon>
        <taxon>Pseudomonadati</taxon>
        <taxon>Pseudomonadota</taxon>
        <taxon>Alphaproteobacteria</taxon>
        <taxon>Hyphomicrobiales</taxon>
        <taxon>Chelatococcaceae</taxon>
        <taxon>Pseudochelatococcus</taxon>
    </lineage>
</organism>